<reference evidence="1 2" key="1">
    <citation type="journal article" date="2020" name="Cell">
        <title>Large-Scale Comparative Analyses of Tick Genomes Elucidate Their Genetic Diversity and Vector Capacities.</title>
        <authorList>
            <consortium name="Tick Genome and Microbiome Consortium (TIGMIC)"/>
            <person name="Jia N."/>
            <person name="Wang J."/>
            <person name="Shi W."/>
            <person name="Du L."/>
            <person name="Sun Y."/>
            <person name="Zhan W."/>
            <person name="Jiang J.F."/>
            <person name="Wang Q."/>
            <person name="Zhang B."/>
            <person name="Ji P."/>
            <person name="Bell-Sakyi L."/>
            <person name="Cui X.M."/>
            <person name="Yuan T.T."/>
            <person name="Jiang B.G."/>
            <person name="Yang W.F."/>
            <person name="Lam T.T."/>
            <person name="Chang Q.C."/>
            <person name="Ding S.J."/>
            <person name="Wang X.J."/>
            <person name="Zhu J.G."/>
            <person name="Ruan X.D."/>
            <person name="Zhao L."/>
            <person name="Wei J.T."/>
            <person name="Ye R.Z."/>
            <person name="Que T.C."/>
            <person name="Du C.H."/>
            <person name="Zhou Y.H."/>
            <person name="Cheng J.X."/>
            <person name="Dai P.F."/>
            <person name="Guo W.B."/>
            <person name="Han X.H."/>
            <person name="Huang E.J."/>
            <person name="Li L.F."/>
            <person name="Wei W."/>
            <person name="Gao Y.C."/>
            <person name="Liu J.Z."/>
            <person name="Shao H.Z."/>
            <person name="Wang X."/>
            <person name="Wang C.C."/>
            <person name="Yang T.C."/>
            <person name="Huo Q.B."/>
            <person name="Li W."/>
            <person name="Chen H.Y."/>
            <person name="Chen S.E."/>
            <person name="Zhou L.G."/>
            <person name="Ni X.B."/>
            <person name="Tian J.H."/>
            <person name="Sheng Y."/>
            <person name="Liu T."/>
            <person name="Pan Y.S."/>
            <person name="Xia L.Y."/>
            <person name="Li J."/>
            <person name="Zhao F."/>
            <person name="Cao W.C."/>
        </authorList>
    </citation>
    <scope>NUCLEOTIDE SEQUENCE [LARGE SCALE GENOMIC DNA]</scope>
    <source>
        <strain evidence="1">Iper-2018</strain>
    </source>
</reference>
<dbReference type="EMBL" id="JABSTQ010009349">
    <property type="protein sequence ID" value="KAG0430130.1"/>
    <property type="molecule type" value="Genomic_DNA"/>
</dbReference>
<proteinExistence type="predicted"/>
<organism evidence="1 2">
    <name type="scientific">Ixodes persulcatus</name>
    <name type="common">Taiga tick</name>
    <dbReference type="NCBI Taxonomy" id="34615"/>
    <lineage>
        <taxon>Eukaryota</taxon>
        <taxon>Metazoa</taxon>
        <taxon>Ecdysozoa</taxon>
        <taxon>Arthropoda</taxon>
        <taxon>Chelicerata</taxon>
        <taxon>Arachnida</taxon>
        <taxon>Acari</taxon>
        <taxon>Parasitiformes</taxon>
        <taxon>Ixodida</taxon>
        <taxon>Ixodoidea</taxon>
        <taxon>Ixodidae</taxon>
        <taxon>Ixodinae</taxon>
        <taxon>Ixodes</taxon>
    </lineage>
</organism>
<gene>
    <name evidence="1" type="ORF">HPB47_022980</name>
</gene>
<dbReference type="Proteomes" id="UP000805193">
    <property type="component" value="Unassembled WGS sequence"/>
</dbReference>
<sequence>MAGTETGSSTLEPELYMNVTEADWLSAAADELNHLQVSLPIDPAGGQQFLDLGCGTGIVTRDVLLPRCPPFRRIVAVDASRDMVEYARRHFAHVKICYDVLDIVKDDVSGFVERYGQFDRVYSQFCLNWVKDQAKALKNVTKLMKPGGVALFRFYAATPLMRFRRKLAGMERWKKYAKLGPKSAPIWLPTWTATWEHKVLIWAANMGFPSETHSGPTRAAHMR</sequence>
<evidence type="ECO:0000313" key="2">
    <source>
        <dbReference type="Proteomes" id="UP000805193"/>
    </source>
</evidence>
<name>A0AC60Q8N1_IXOPE</name>
<comment type="caution">
    <text evidence="1">The sequence shown here is derived from an EMBL/GenBank/DDBJ whole genome shotgun (WGS) entry which is preliminary data.</text>
</comment>
<protein>
    <submittedName>
        <fullName evidence="1">Uncharacterized protein</fullName>
    </submittedName>
</protein>
<evidence type="ECO:0000313" key="1">
    <source>
        <dbReference type="EMBL" id="KAG0430130.1"/>
    </source>
</evidence>
<accession>A0AC60Q8N1</accession>
<keyword evidence="2" id="KW-1185">Reference proteome</keyword>